<dbReference type="SUPFAM" id="SSF82714">
    <property type="entry name" value="Multidrug efflux transporter AcrB TolC docking domain, DN and DC subdomains"/>
    <property type="match status" value="1"/>
</dbReference>
<dbReference type="SUPFAM" id="SSF82866">
    <property type="entry name" value="Multidrug efflux transporter AcrB transmembrane domain"/>
    <property type="match status" value="2"/>
</dbReference>
<feature type="transmembrane region" description="Helical" evidence="2">
    <location>
        <begin position="645"/>
        <end position="661"/>
    </location>
</feature>
<dbReference type="Gene3D" id="1.20.1640.10">
    <property type="entry name" value="Multidrug efflux transporter AcrB transmembrane domain"/>
    <property type="match status" value="3"/>
</dbReference>
<keyword evidence="4" id="KW-1185">Reference proteome</keyword>
<feature type="transmembrane region" description="Helical" evidence="2">
    <location>
        <begin position="1294"/>
        <end position="1317"/>
    </location>
</feature>
<dbReference type="Gene3D" id="3.30.70.1320">
    <property type="entry name" value="Multidrug efflux transporter AcrB pore domain like"/>
    <property type="match status" value="2"/>
</dbReference>
<keyword evidence="2" id="KW-0472">Membrane</keyword>
<dbReference type="Pfam" id="PF00873">
    <property type="entry name" value="ACR_tran"/>
    <property type="match status" value="2"/>
</dbReference>
<dbReference type="PANTHER" id="PTHR32063">
    <property type="match status" value="1"/>
</dbReference>
<feature type="transmembrane region" description="Helical" evidence="2">
    <location>
        <begin position="771"/>
        <end position="798"/>
    </location>
</feature>
<evidence type="ECO:0000256" key="2">
    <source>
        <dbReference type="SAM" id="Phobius"/>
    </source>
</evidence>
<dbReference type="SUPFAM" id="SSF82693">
    <property type="entry name" value="Multidrug efflux transporter AcrB pore domain, PN1, PN2, PC1 and PC2 subdomains"/>
    <property type="match status" value="3"/>
</dbReference>
<dbReference type="Gene3D" id="3.30.2090.10">
    <property type="entry name" value="Multidrug efflux transporter AcrB TolC docking domain, DN and DC subdomains"/>
    <property type="match status" value="3"/>
</dbReference>
<dbReference type="Proteomes" id="UP001060164">
    <property type="component" value="Chromosome"/>
</dbReference>
<feature type="coiled-coil region" evidence="1">
    <location>
        <begin position="200"/>
        <end position="266"/>
    </location>
</feature>
<evidence type="ECO:0000256" key="1">
    <source>
        <dbReference type="SAM" id="Coils"/>
    </source>
</evidence>
<feature type="transmembrane region" description="Helical" evidence="2">
    <location>
        <begin position="668"/>
        <end position="688"/>
    </location>
</feature>
<feature type="transmembrane region" description="Helical" evidence="2">
    <location>
        <begin position="739"/>
        <end position="759"/>
    </location>
</feature>
<evidence type="ECO:0000313" key="4">
    <source>
        <dbReference type="Proteomes" id="UP001060164"/>
    </source>
</evidence>
<feature type="transmembrane region" description="Helical" evidence="2">
    <location>
        <begin position="1263"/>
        <end position="1282"/>
    </location>
</feature>
<dbReference type="Gene3D" id="3.30.70.1440">
    <property type="entry name" value="Multidrug efflux transporter AcrB pore domain"/>
    <property type="match status" value="1"/>
</dbReference>
<dbReference type="Gene3D" id="3.30.70.1430">
    <property type="entry name" value="Multidrug efflux transporter AcrB pore domain"/>
    <property type="match status" value="2"/>
</dbReference>
<protein>
    <submittedName>
        <fullName evidence="3">Efflux RND transporter permease subunit</fullName>
    </submittedName>
</protein>
<keyword evidence="2" id="KW-0812">Transmembrane</keyword>
<sequence length="1336" mass="144952">MLSKFSVKKPYTVVVGVVLILILGFVSFTKMTTDLLPNINLPYAIVLTTYPGASPSEVEETVTKPIEEAMATVSNIENMQSVSRENLSLVILQFAQSTSMDSVSLEMRENLDQIGSYWDDTVGSPIIMKLNPEMMPVMVAAVEKDGLDSVAISDLTNQQILSDLESLEGVASVSTSGTVEESIQVLIRQEKIDEVNDRVRNAVSGEFAEAQQKLDDARTELEESEQKMSDAKAEIDSGRSQLEAGKEQLLGQLPEAQSQLNSAQSELLKNETDLENGLTMVNTTLQVLEESLKEGGLFDQAQAKIDEAAEALAADEMTEQLQSQKTALQEGIEQLQGGIASIDEQLGMLPDGDLKTQLAAQKEELEKQLAQAQEALNAVDGQILLLESSAAELETQRQNLADARAELESQKAELLNTKTTLESYQEQLNTGKLTLDGALAELNSQQISATIEMSSAQAQLILGEAQLEQGETQITAGKEQLEDGQEELDEQKSKALKSADVTKTITADMVSQILTAQNFSMPAGYVSEDNARYLVRVGDKFQNAEEMRDLVLFDMGLDGLEPIRLSDVADVITVDNSSEVYASVNGQPGVLLTMQKQTGYATSEVSDRILDYFDSAQKTDDGLHFTVLMDQGIYIDMVVNSVLENLMYGAVLAIIVLYLFLRDVRPTSIVACSIPISVLTAVVLMYFSGITLNIISLSGLALGVGMLVDNSIVVIENIYRLRGLGYSRKKAAVAGARQVAGAIMASTLTTICVFLPIVFTEGITRQLFVDMGLTIAYSLLASLFIALTLVPMMSAGMLKNVKEQRQPMFDRLLSAYGNVMKKVLRLKPAVLLGTLILLGVSGWLCVSRGLVYMPEMESTQASINITMPEGATLEETGNMSDEIMERLSDLPDVESIGAMAGSDSGMALLGMGGGSDTETATMYLTLREDMELSNDELVDEILSRTEDLNCEVDVSASSMDMSALGGSGISVEIKGKDLDRLQTLAAEVAGLVEQVPGTAEVSDGLEESAEEERIVVNKEKASKYNLTVAQVFQQISAKLAESKAATTITTDTKDYDVDVTDENTKTYTRSDVKKFNLTYMDKDGEEQEVAVTKVVDFVDAKGMTAISRDAQSRYVSVSASIAQGYNVTKVAAAVDKELKAYDVPEGYTIEMAGEDETIRESMTELMKMLLLAVAFIYLIMVAQFQSLLSPFIVMFTIPLAFTGGFLGLLLTGQDLSIIAMIGFIMLSGIIVNNGIVLVDYINQLRREGTEKKEAIIEAGKTRMRPIMMTALTTILGLATMAAGVGTGSDMMQGMAVVVIGGLLYGTLLTLFVVPCIYDALNRRKYRSEGEEELDEI</sequence>
<feature type="transmembrane region" description="Helical" evidence="2">
    <location>
        <begin position="1191"/>
        <end position="1211"/>
    </location>
</feature>
<feature type="transmembrane region" description="Helical" evidence="2">
    <location>
        <begin position="1217"/>
        <end position="1242"/>
    </location>
</feature>
<evidence type="ECO:0000313" key="3">
    <source>
        <dbReference type="EMBL" id="UWP60298.1"/>
    </source>
</evidence>
<feature type="transmembrane region" description="Helical" evidence="2">
    <location>
        <begin position="1165"/>
        <end position="1184"/>
    </location>
</feature>
<proteinExistence type="predicted"/>
<name>A0ABY5VJF1_9FIRM</name>
<dbReference type="PANTHER" id="PTHR32063:SF0">
    <property type="entry name" value="SWARMING MOTILITY PROTEIN SWRC"/>
    <property type="match status" value="1"/>
</dbReference>
<dbReference type="InterPro" id="IPR027463">
    <property type="entry name" value="AcrB_DN_DC_subdom"/>
</dbReference>
<feature type="transmembrane region" description="Helical" evidence="2">
    <location>
        <begin position="12"/>
        <end position="29"/>
    </location>
</feature>
<keyword evidence="1" id="KW-0175">Coiled coil</keyword>
<keyword evidence="2" id="KW-1133">Transmembrane helix</keyword>
<gene>
    <name evidence="3" type="ORF">NQ502_04380</name>
</gene>
<feature type="transmembrane region" description="Helical" evidence="2">
    <location>
        <begin position="694"/>
        <end position="719"/>
    </location>
</feature>
<feature type="transmembrane region" description="Helical" evidence="2">
    <location>
        <begin position="829"/>
        <end position="853"/>
    </location>
</feature>
<accession>A0ABY5VJF1</accession>
<dbReference type="InterPro" id="IPR001036">
    <property type="entry name" value="Acrflvin-R"/>
</dbReference>
<dbReference type="EMBL" id="CP102290">
    <property type="protein sequence ID" value="UWP60298.1"/>
    <property type="molecule type" value="Genomic_DNA"/>
</dbReference>
<reference evidence="3" key="1">
    <citation type="journal article" date="2022" name="Cell">
        <title>Design, construction, and in vivo augmentation of a complex gut microbiome.</title>
        <authorList>
            <person name="Cheng A.G."/>
            <person name="Ho P.Y."/>
            <person name="Aranda-Diaz A."/>
            <person name="Jain S."/>
            <person name="Yu F.B."/>
            <person name="Meng X."/>
            <person name="Wang M."/>
            <person name="Iakiviak M."/>
            <person name="Nagashima K."/>
            <person name="Zhao A."/>
            <person name="Murugkar P."/>
            <person name="Patil A."/>
            <person name="Atabakhsh K."/>
            <person name="Weakley A."/>
            <person name="Yan J."/>
            <person name="Brumbaugh A.R."/>
            <person name="Higginbottom S."/>
            <person name="Dimas A."/>
            <person name="Shiver A.L."/>
            <person name="Deutschbauer A."/>
            <person name="Neff N."/>
            <person name="Sonnenburg J.L."/>
            <person name="Huang K.C."/>
            <person name="Fischbach M.A."/>
        </authorList>
    </citation>
    <scope>NUCLEOTIDE SEQUENCE</scope>
    <source>
        <strain evidence="3">DSM 19829</strain>
    </source>
</reference>
<dbReference type="RefSeq" id="WP_028528669.1">
    <property type="nucleotide sequence ID" value="NZ_CABLBR010000013.1"/>
</dbReference>
<organism evidence="3 4">
    <name type="scientific">Ruminococcus gauvreauii</name>
    <dbReference type="NCBI Taxonomy" id="438033"/>
    <lineage>
        <taxon>Bacteria</taxon>
        <taxon>Bacillati</taxon>
        <taxon>Bacillota</taxon>
        <taxon>Clostridia</taxon>
        <taxon>Eubacteriales</taxon>
        <taxon>Oscillospiraceae</taxon>
        <taxon>Ruminococcus</taxon>
    </lineage>
</organism>
<feature type="coiled-coil region" evidence="1">
    <location>
        <begin position="314"/>
        <end position="427"/>
    </location>
</feature>